<name>A0A1L5P157_RHIET</name>
<accession>A0A1L5P157</accession>
<proteinExistence type="predicted"/>
<organism evidence="1 2">
    <name type="scientific">Rhizobium etli 8C-3</name>
    <dbReference type="NCBI Taxonomy" id="538025"/>
    <lineage>
        <taxon>Bacteria</taxon>
        <taxon>Pseudomonadati</taxon>
        <taxon>Pseudomonadota</taxon>
        <taxon>Alphaproteobacteria</taxon>
        <taxon>Hyphomicrobiales</taxon>
        <taxon>Rhizobiaceae</taxon>
        <taxon>Rhizobium/Agrobacterium group</taxon>
        <taxon>Rhizobium</taxon>
    </lineage>
</organism>
<dbReference type="AlphaFoldDB" id="A0A1L5P157"/>
<protein>
    <submittedName>
        <fullName evidence="1">Uncharacterized protein</fullName>
    </submittedName>
</protein>
<sequence>MEFKDRFLNILERIGLHRLQHPTFLKRLFGNCPHYRWKQIHLLPFNRPKAIQLLLGSEHKQMISSQVTVV</sequence>
<reference evidence="1 2" key="1">
    <citation type="submission" date="2016-09" db="EMBL/GenBank/DDBJ databases">
        <title>The complete genome sequences of Rhizobium gallicum, symbiovars gallicum and phaseoli, symbionts associated to common bean (Phaseolus vulgaris).</title>
        <authorList>
            <person name="Bustos P."/>
            <person name="Santamaria R.I."/>
            <person name="Perez-Carrascal O.M."/>
            <person name="Juarez S."/>
            <person name="Lozano L."/>
            <person name="Martinez-Flores I."/>
            <person name="Martinez-Romero E."/>
            <person name="Cevallos M."/>
            <person name="Romero D."/>
            <person name="Davila G."/>
            <person name="Gonzalez V."/>
        </authorList>
    </citation>
    <scope>NUCLEOTIDE SEQUENCE [LARGE SCALE GENOMIC DNA]</scope>
    <source>
        <strain evidence="1 2">8C-3</strain>
    </source>
</reference>
<gene>
    <name evidence="1" type="ORF">AM571_CH01050</name>
</gene>
<evidence type="ECO:0000313" key="2">
    <source>
        <dbReference type="Proteomes" id="UP000185109"/>
    </source>
</evidence>
<dbReference type="EMBL" id="CP017241">
    <property type="protein sequence ID" value="APO73889.1"/>
    <property type="molecule type" value="Genomic_DNA"/>
</dbReference>
<dbReference type="Proteomes" id="UP000185109">
    <property type="component" value="Chromosome"/>
</dbReference>
<evidence type="ECO:0000313" key="1">
    <source>
        <dbReference type="EMBL" id="APO73889.1"/>
    </source>
</evidence>